<evidence type="ECO:0000256" key="8">
    <source>
        <dbReference type="SAM" id="MobiDB-lite"/>
    </source>
</evidence>
<dbReference type="STRING" id="946362.F2US41"/>
<dbReference type="InParanoid" id="F2US41"/>
<evidence type="ECO:0000256" key="1">
    <source>
        <dbReference type="ARBA" id="ARBA00004167"/>
    </source>
</evidence>
<comment type="subcellular location">
    <subcellularLocation>
        <location evidence="1">Membrane</location>
        <topology evidence="1">Single-pass membrane protein</topology>
    </subcellularLocation>
</comment>
<dbReference type="OrthoDB" id="9974421at2759"/>
<proteinExistence type="predicted"/>
<evidence type="ECO:0000256" key="2">
    <source>
        <dbReference type="ARBA" id="ARBA00022692"/>
    </source>
</evidence>
<dbReference type="eggNOG" id="KOG2624">
    <property type="taxonomic scope" value="Eukaryota"/>
</dbReference>
<dbReference type="RefSeq" id="XP_004988010.1">
    <property type="nucleotide sequence ID" value="XM_004987953.1"/>
</dbReference>
<protein>
    <recommendedName>
        <fullName evidence="9">Partial AB-hydrolase lipase domain-containing protein</fullName>
    </recommendedName>
</protein>
<dbReference type="InterPro" id="IPR029058">
    <property type="entry name" value="AB_hydrolase_fold"/>
</dbReference>
<keyword evidence="11" id="KW-1185">Reference proteome</keyword>
<dbReference type="Gene3D" id="3.40.50.1820">
    <property type="entry name" value="alpha/beta hydrolase"/>
    <property type="match status" value="1"/>
</dbReference>
<dbReference type="AlphaFoldDB" id="F2US41"/>
<keyword evidence="6" id="KW-0443">Lipid metabolism</keyword>
<dbReference type="ESTHER" id="sals5-f2us41">
    <property type="family name" value="Acidic_Lipase"/>
</dbReference>
<sequence length="554" mass="62603">MHQSTKHPPSFPPHNTKQRGFLVLLPFLSHTDTHAHARTRTRTHAPSFSSRLPSVMALYPTRLGQLSLADWIKLSFALVIVVVEAVTRLLLFVLPAPLIAFIDSNIVSFVKRVSVFSEAHVFQGDTIPPSEDTHNLSAVQLAQHFGFFLEQHVVLTKDGFQLALHRLRQPEMQPRKGVVFLQHGLMQCSEAWLCTRDSFAYLLFEEGYDVWMGNSRGNKYSCKHMTFKPHDPAFWDFSIDEMAANDLPASIDHVLASTGASSLSYVGFSQGTALGFAAFSLNQQLAHKIDVFVALAPAAKALGLRQGFLQTLVHLAPQSIFLVFGTRSLMPWVMFWRSVLTRRVYARLIESGCQMLFDWRMDQLGDQRRRLMLYSHLFSLTSVKTIVHWFQIVASDTFQQYDDNREFRSGYRLIEQQQYPLNQMPCPVVMMYGGADRLTDILWMKRNLPEHSAAGHIRIPNYEHLDLMWAADAEEKVLPHVIAAIERFRRRQTALDAFGESGNEATATHPQHPQHQGHVEGEEDAVPLENDTASRVLKRAVPAATIPPTASLSG</sequence>
<dbReference type="FunCoup" id="F2US41">
    <property type="interactions" value="904"/>
</dbReference>
<dbReference type="GO" id="GO:0016020">
    <property type="term" value="C:membrane"/>
    <property type="evidence" value="ECO:0007669"/>
    <property type="project" value="UniProtKB-SubCell"/>
</dbReference>
<feature type="compositionally biased region" description="Polar residues" evidence="8">
    <location>
        <begin position="503"/>
        <end position="514"/>
    </location>
</feature>
<name>F2US41_SALR5</name>
<dbReference type="PANTHER" id="PTHR11005">
    <property type="entry name" value="LYSOSOMAL ACID LIPASE-RELATED"/>
    <property type="match status" value="1"/>
</dbReference>
<dbReference type="EMBL" id="GL832993">
    <property type="protein sequence ID" value="EGD80446.1"/>
    <property type="molecule type" value="Genomic_DNA"/>
</dbReference>
<feature type="region of interest" description="Disordered" evidence="8">
    <location>
        <begin position="502"/>
        <end position="530"/>
    </location>
</feature>
<keyword evidence="7" id="KW-0472">Membrane</keyword>
<evidence type="ECO:0000259" key="9">
    <source>
        <dbReference type="Pfam" id="PF04083"/>
    </source>
</evidence>
<evidence type="ECO:0000313" key="10">
    <source>
        <dbReference type="EMBL" id="EGD80446.1"/>
    </source>
</evidence>
<evidence type="ECO:0000256" key="5">
    <source>
        <dbReference type="ARBA" id="ARBA00022989"/>
    </source>
</evidence>
<dbReference type="GeneID" id="16068537"/>
<dbReference type="Proteomes" id="UP000007799">
    <property type="component" value="Unassembled WGS sequence"/>
</dbReference>
<evidence type="ECO:0000256" key="6">
    <source>
        <dbReference type="ARBA" id="ARBA00023098"/>
    </source>
</evidence>
<dbReference type="Pfam" id="PF04083">
    <property type="entry name" value="Abhydro_lipase"/>
    <property type="match status" value="1"/>
</dbReference>
<keyword evidence="4" id="KW-0442">Lipid degradation</keyword>
<keyword evidence="5" id="KW-1133">Transmembrane helix</keyword>
<gene>
    <name evidence="10" type="ORF">PTSG_11091</name>
</gene>
<dbReference type="InterPro" id="IPR006693">
    <property type="entry name" value="AB_hydrolase_lipase"/>
</dbReference>
<dbReference type="GO" id="GO:0016042">
    <property type="term" value="P:lipid catabolic process"/>
    <property type="evidence" value="ECO:0007669"/>
    <property type="project" value="UniProtKB-KW"/>
</dbReference>
<dbReference type="FunFam" id="3.40.50.1820:FF:000095">
    <property type="entry name" value="Triglyceride lipase-cholesterol esterase"/>
    <property type="match status" value="1"/>
</dbReference>
<accession>F2US41</accession>
<dbReference type="GO" id="GO:0016787">
    <property type="term" value="F:hydrolase activity"/>
    <property type="evidence" value="ECO:0007669"/>
    <property type="project" value="UniProtKB-KW"/>
</dbReference>
<evidence type="ECO:0000256" key="4">
    <source>
        <dbReference type="ARBA" id="ARBA00022963"/>
    </source>
</evidence>
<reference evidence="10" key="1">
    <citation type="submission" date="2009-08" db="EMBL/GenBank/DDBJ databases">
        <title>Annotation of Salpingoeca rosetta.</title>
        <authorList>
            <consortium name="The Broad Institute Genome Sequencing Platform"/>
            <person name="Russ C."/>
            <person name="Cuomo C."/>
            <person name="Burger G."/>
            <person name="Gray M.W."/>
            <person name="Holland P.W.H."/>
            <person name="King N."/>
            <person name="Lang F.B.F."/>
            <person name="Roger A.J."/>
            <person name="Ruiz-Trillo I."/>
            <person name="Young S.K."/>
            <person name="Zeng Q."/>
            <person name="Gargeya S."/>
            <person name="Alvarado L."/>
            <person name="Berlin A."/>
            <person name="Chapman S.B."/>
            <person name="Chen Z."/>
            <person name="Freedman E."/>
            <person name="Gellesch M."/>
            <person name="Goldberg J."/>
            <person name="Griggs A."/>
            <person name="Gujja S."/>
            <person name="Heilman E."/>
            <person name="Heiman D."/>
            <person name="Howarth C."/>
            <person name="Mehta T."/>
            <person name="Neiman D."/>
            <person name="Pearson M."/>
            <person name="Roberts A."/>
            <person name="Saif S."/>
            <person name="Shea T."/>
            <person name="Shenoy N."/>
            <person name="Sisk P."/>
            <person name="Stolte C."/>
            <person name="Sykes S."/>
            <person name="White J."/>
            <person name="Yandava C."/>
            <person name="Haas B."/>
            <person name="Nusbaum C."/>
            <person name="Birren B."/>
        </authorList>
    </citation>
    <scope>NUCLEOTIDE SEQUENCE [LARGE SCALE GENOMIC DNA]</scope>
    <source>
        <strain evidence="10">ATCC 50818</strain>
    </source>
</reference>
<evidence type="ECO:0000313" key="11">
    <source>
        <dbReference type="Proteomes" id="UP000007799"/>
    </source>
</evidence>
<evidence type="ECO:0000256" key="7">
    <source>
        <dbReference type="ARBA" id="ARBA00023136"/>
    </source>
</evidence>
<keyword evidence="2" id="KW-0812">Transmembrane</keyword>
<dbReference type="KEGG" id="sre:PTSG_11091"/>
<dbReference type="SUPFAM" id="SSF53474">
    <property type="entry name" value="alpha/beta-Hydrolases"/>
    <property type="match status" value="1"/>
</dbReference>
<evidence type="ECO:0000256" key="3">
    <source>
        <dbReference type="ARBA" id="ARBA00022801"/>
    </source>
</evidence>
<organism evidence="11">
    <name type="scientific">Salpingoeca rosetta (strain ATCC 50818 / BSB-021)</name>
    <dbReference type="NCBI Taxonomy" id="946362"/>
    <lineage>
        <taxon>Eukaryota</taxon>
        <taxon>Choanoflagellata</taxon>
        <taxon>Craspedida</taxon>
        <taxon>Salpingoecidae</taxon>
        <taxon>Salpingoeca</taxon>
    </lineage>
</organism>
<dbReference type="OMA" id="LCVFINR"/>
<feature type="domain" description="Partial AB-hydrolase lipase" evidence="9">
    <location>
        <begin position="140"/>
        <end position="195"/>
    </location>
</feature>
<keyword evidence="3" id="KW-0378">Hydrolase</keyword>